<dbReference type="InterPro" id="IPR026265">
    <property type="entry name" value="LptC"/>
</dbReference>
<organism evidence="1 2">
    <name type="scientific">Flavobacterium supellecticarium</name>
    <dbReference type="NCBI Taxonomy" id="2565924"/>
    <lineage>
        <taxon>Bacteria</taxon>
        <taxon>Pseudomonadati</taxon>
        <taxon>Bacteroidota</taxon>
        <taxon>Flavobacteriia</taxon>
        <taxon>Flavobacteriales</taxon>
        <taxon>Flavobacteriaceae</taxon>
        <taxon>Flavobacterium</taxon>
    </lineage>
</organism>
<proteinExistence type="predicted"/>
<dbReference type="Pfam" id="PF06835">
    <property type="entry name" value="LptC"/>
    <property type="match status" value="1"/>
</dbReference>
<dbReference type="PROSITE" id="PS51257">
    <property type="entry name" value="PROKAR_LIPOPROTEIN"/>
    <property type="match status" value="1"/>
</dbReference>
<name>A0A4S3ZYU7_9FLAO</name>
<evidence type="ECO:0000313" key="1">
    <source>
        <dbReference type="EMBL" id="THF51136.1"/>
    </source>
</evidence>
<dbReference type="RefSeq" id="WP_136402123.1">
    <property type="nucleotide sequence ID" value="NZ_SSNZ01000002.1"/>
</dbReference>
<protein>
    <submittedName>
        <fullName evidence="1">LPS export ABC transporter periplasmic protein LptC</fullName>
    </submittedName>
</protein>
<keyword evidence="2" id="KW-1185">Reference proteome</keyword>
<dbReference type="OrthoDB" id="1427074at2"/>
<sequence length="184" mass="21162">MKVHFGKYFLTLVTVLAVTVFFSCESNFKDVQRINAVPFSPIGEAEHVNLKYTDSGRIKAILVSPLLLDFSNLKYPYTEFPKGVFVTLFDERGNKSYVESDYAITYAKTDIIDLQGHVKITSSDGKVLQTEQLYYDQKNEWFFTEKYFKFTDANSYLEGKGIDFSKDFSVMNAQQNRGEISKIE</sequence>
<dbReference type="GO" id="GO:0005886">
    <property type="term" value="C:plasma membrane"/>
    <property type="evidence" value="ECO:0007669"/>
    <property type="project" value="InterPro"/>
</dbReference>
<dbReference type="Proteomes" id="UP000307507">
    <property type="component" value="Unassembled WGS sequence"/>
</dbReference>
<dbReference type="InterPro" id="IPR010664">
    <property type="entry name" value="LipoPS_assembly_LptC-rel"/>
</dbReference>
<accession>A0A4S3ZYU7</accession>
<comment type="caution">
    <text evidence="1">The sequence shown here is derived from an EMBL/GenBank/DDBJ whole genome shotgun (WGS) entry which is preliminary data.</text>
</comment>
<evidence type="ECO:0000313" key="2">
    <source>
        <dbReference type="Proteomes" id="UP000307507"/>
    </source>
</evidence>
<dbReference type="AlphaFoldDB" id="A0A4S3ZYU7"/>
<gene>
    <name evidence="1" type="primary">lptC</name>
    <name evidence="1" type="ORF">E6C50_04995</name>
</gene>
<dbReference type="EMBL" id="SSNZ01000002">
    <property type="protein sequence ID" value="THF51136.1"/>
    <property type="molecule type" value="Genomic_DNA"/>
</dbReference>
<dbReference type="Gene3D" id="2.60.450.10">
    <property type="entry name" value="Lipopolysaccharide (LPS) transport protein A like domain"/>
    <property type="match status" value="1"/>
</dbReference>
<dbReference type="NCBIfam" id="TIGR04409">
    <property type="entry name" value="LptC_YrbK"/>
    <property type="match status" value="1"/>
</dbReference>
<dbReference type="GO" id="GO:0015221">
    <property type="term" value="F:lipopolysaccharide transmembrane transporter activity"/>
    <property type="evidence" value="ECO:0007669"/>
    <property type="project" value="InterPro"/>
</dbReference>
<reference evidence="1 2" key="1">
    <citation type="submission" date="2019-04" db="EMBL/GenBank/DDBJ databases">
        <title>Flavobacterium sp. nov. isolated from construction timber.</title>
        <authorList>
            <person name="Lin S.-Y."/>
            <person name="Chang C.-T."/>
            <person name="Young C.-C."/>
        </authorList>
    </citation>
    <scope>NUCLEOTIDE SEQUENCE [LARGE SCALE GENOMIC DNA]</scope>
    <source>
        <strain evidence="1 2">CC-CTC003</strain>
    </source>
</reference>